<organism evidence="2 3">
    <name type="scientific">Cryobacterium tepidiphilum</name>
    <dbReference type="NCBI Taxonomy" id="2486026"/>
    <lineage>
        <taxon>Bacteria</taxon>
        <taxon>Bacillati</taxon>
        <taxon>Actinomycetota</taxon>
        <taxon>Actinomycetes</taxon>
        <taxon>Micrococcales</taxon>
        <taxon>Microbacteriaceae</taxon>
        <taxon>Cryobacterium</taxon>
    </lineage>
</organism>
<dbReference type="AlphaFoldDB" id="A0A3M8LBG9"/>
<proteinExistence type="predicted"/>
<dbReference type="NCBIfam" id="TIGR03177">
    <property type="entry name" value="pilus_cpaB"/>
    <property type="match status" value="1"/>
</dbReference>
<reference evidence="2 3" key="1">
    <citation type="submission" date="2018-11" db="EMBL/GenBank/DDBJ databases">
        <title>Cryobacterium sp. nov., isolated from rhizosphere soil of lettuce.</title>
        <authorList>
            <person name="Wang Y."/>
        </authorList>
    </citation>
    <scope>NUCLEOTIDE SEQUENCE [LARGE SCALE GENOMIC DNA]</scope>
    <source>
        <strain evidence="2 3">NEAU-85</strain>
    </source>
</reference>
<feature type="domain" description="Flp pilus assembly protein RcpC/CpaB" evidence="1">
    <location>
        <begin position="117"/>
        <end position="223"/>
    </location>
</feature>
<dbReference type="InterPro" id="IPR031571">
    <property type="entry name" value="RcpC_dom"/>
</dbReference>
<protein>
    <submittedName>
        <fullName evidence="2">Flp pilus assembly protein CpaB</fullName>
    </submittedName>
</protein>
<comment type="caution">
    <text evidence="2">The sequence shown here is derived from an EMBL/GenBank/DDBJ whole genome shotgun (WGS) entry which is preliminary data.</text>
</comment>
<dbReference type="Pfam" id="PF16976">
    <property type="entry name" value="RcpC"/>
    <property type="match status" value="1"/>
</dbReference>
<accession>A0A3M8LBG9</accession>
<name>A0A3M8LBG9_9MICO</name>
<dbReference type="RefSeq" id="WP_123046033.1">
    <property type="nucleotide sequence ID" value="NZ_RDSR01000014.1"/>
</dbReference>
<dbReference type="InterPro" id="IPR017592">
    <property type="entry name" value="Pilus_assmbl_Flp-typ_CpaB"/>
</dbReference>
<sequence length="243" mass="24822">MKTRLIGAILAIVLALSGTVVLTGYVRGADARAAAGAELVPVFLVTAEIPAGTTAEQAQKSITAKKIQASAVAPGHVTKLSALAGKVAEVDLKPGEQLLSSRWVDPAARAAAGDVPLPVGKQAVTVALRVEQVVGGAVEPGDTVGVVISADKAPGAADNPLTAQALHKVLVTAVQEGETTAPVQDVKTPAEPASTIMVTLALTTPDIEKLVWGQEWGSVWLTLEPEDANEKGSRVVNGKVVFP</sequence>
<keyword evidence="3" id="KW-1185">Reference proteome</keyword>
<dbReference type="Proteomes" id="UP000279859">
    <property type="component" value="Unassembled WGS sequence"/>
</dbReference>
<evidence type="ECO:0000313" key="3">
    <source>
        <dbReference type="Proteomes" id="UP000279859"/>
    </source>
</evidence>
<dbReference type="CDD" id="cd11614">
    <property type="entry name" value="SAF_CpaB_FlgA_like"/>
    <property type="match status" value="1"/>
</dbReference>
<gene>
    <name evidence="2" type="primary">cpaB</name>
    <name evidence="2" type="ORF">EEJ31_09335</name>
</gene>
<dbReference type="OrthoDB" id="5182178at2"/>
<dbReference type="EMBL" id="RDSR01000014">
    <property type="protein sequence ID" value="RNE62112.1"/>
    <property type="molecule type" value="Genomic_DNA"/>
</dbReference>
<evidence type="ECO:0000259" key="1">
    <source>
        <dbReference type="Pfam" id="PF16976"/>
    </source>
</evidence>
<evidence type="ECO:0000313" key="2">
    <source>
        <dbReference type="EMBL" id="RNE62112.1"/>
    </source>
</evidence>